<dbReference type="InterPro" id="IPR001412">
    <property type="entry name" value="aa-tRNA-synth_I_CS"/>
</dbReference>
<dbReference type="Pfam" id="PF08264">
    <property type="entry name" value="Anticodon_1"/>
    <property type="match status" value="1"/>
</dbReference>
<dbReference type="InterPro" id="IPR013155">
    <property type="entry name" value="M/V/L/I-tRNA-synth_anticd-bd"/>
</dbReference>
<dbReference type="NCBIfam" id="TIGR00395">
    <property type="entry name" value="leuS_arch"/>
    <property type="match status" value="1"/>
</dbReference>
<feature type="domain" description="Leucine--tRNA ligase RagD-binding" evidence="12">
    <location>
        <begin position="915"/>
        <end position="988"/>
    </location>
</feature>
<evidence type="ECO:0000259" key="11">
    <source>
        <dbReference type="Pfam" id="PF22947"/>
    </source>
</evidence>
<dbReference type="FunFam" id="3.40.50.620:FF:000426">
    <property type="entry name" value="Leucyl-tRNA synthetase a"/>
    <property type="match status" value="1"/>
</dbReference>
<evidence type="ECO:0000256" key="2">
    <source>
        <dbReference type="ARBA" id="ARBA00013164"/>
    </source>
</evidence>
<keyword evidence="5" id="KW-0067">ATP-binding</keyword>
<dbReference type="Pfam" id="PF22947">
    <property type="entry name" value="ULD_3"/>
    <property type="match status" value="1"/>
</dbReference>
<dbReference type="FunFam" id="3.90.740.10:FF:000001">
    <property type="entry name" value="Leucine--tRNA ligase, cytoplasmic"/>
    <property type="match status" value="1"/>
</dbReference>
<dbReference type="PANTHER" id="PTHR45794">
    <property type="entry name" value="LEUCYL-TRNA SYNTHETASE"/>
    <property type="match status" value="1"/>
</dbReference>
<dbReference type="AlphaFoldDB" id="A0A6I8RFC4"/>
<dbReference type="Bgee" id="ENSXETG00000002320">
    <property type="expression patterns" value="Expressed in ovary and 13 other cell types or tissues"/>
</dbReference>
<dbReference type="GO" id="GO:0005524">
    <property type="term" value="F:ATP binding"/>
    <property type="evidence" value="ECO:0007669"/>
    <property type="project" value="UniProtKB-KW"/>
</dbReference>
<keyword evidence="4" id="KW-0547">Nucleotide-binding</keyword>
<evidence type="ECO:0000259" key="12">
    <source>
        <dbReference type="Pfam" id="PF24810"/>
    </source>
</evidence>
<accession>A0A6I8RFC4</accession>
<name>A0A6I8RFC4_XENTR</name>
<evidence type="ECO:0000256" key="9">
    <source>
        <dbReference type="SAM" id="MobiDB-lite"/>
    </source>
</evidence>
<dbReference type="GO" id="GO:0004823">
    <property type="term" value="F:leucine-tRNA ligase activity"/>
    <property type="evidence" value="ECO:0007669"/>
    <property type="project" value="UniProtKB-EC"/>
</dbReference>
<dbReference type="Gene3D" id="1.10.730.10">
    <property type="entry name" value="Isoleucyl-tRNA Synthetase, Domain 1"/>
    <property type="match status" value="1"/>
</dbReference>
<comment type="similarity">
    <text evidence="1">Belongs to the class-I aminoacyl-tRNA synthetase family.</text>
</comment>
<dbReference type="InterPro" id="IPR009080">
    <property type="entry name" value="tRNAsynth_Ia_anticodon-bd"/>
</dbReference>
<dbReference type="SUPFAM" id="SSF52374">
    <property type="entry name" value="Nucleotidylyl transferase"/>
    <property type="match status" value="1"/>
</dbReference>
<protein>
    <recommendedName>
        <fullName evidence="2">leucine--tRNA ligase</fullName>
        <ecNumber evidence="2">6.1.1.4</ecNumber>
    </recommendedName>
    <alternativeName>
        <fullName evidence="8">Leucyl-tRNA synthetase</fullName>
    </alternativeName>
</protein>
<dbReference type="GeneTree" id="ENSGT00390000012163"/>
<dbReference type="CDD" id="cd07959">
    <property type="entry name" value="Anticodon_Ia_Leu_AEc"/>
    <property type="match status" value="1"/>
</dbReference>
<dbReference type="Gene3D" id="3.90.740.10">
    <property type="entry name" value="Valyl/Leucyl/Isoleucyl-tRNA synthetase, editing domain"/>
    <property type="match status" value="1"/>
</dbReference>
<reference evidence="13" key="2">
    <citation type="submission" date="2020-05" db="UniProtKB">
        <authorList>
            <consortium name="Ensembl"/>
        </authorList>
    </citation>
    <scope>IDENTIFICATION</scope>
</reference>
<dbReference type="GO" id="GO:0006429">
    <property type="term" value="P:leucyl-tRNA aminoacylation"/>
    <property type="evidence" value="ECO:0007669"/>
    <property type="project" value="InterPro"/>
</dbReference>
<dbReference type="Ensembl" id="ENSXETT00000098945">
    <property type="protein sequence ID" value="ENSXETP00000084198"/>
    <property type="gene ID" value="ENSXETG00000002320"/>
</dbReference>
<evidence type="ECO:0000256" key="1">
    <source>
        <dbReference type="ARBA" id="ARBA00005594"/>
    </source>
</evidence>
<reference evidence="13" key="1">
    <citation type="journal article" date="2010" name="Science">
        <title>The genome of the Western clawed frog Xenopus tropicalis.</title>
        <authorList>
            <person name="Hellsten U."/>
            <person name="Harland R.M."/>
            <person name="Gilchrist M.J."/>
            <person name="Hendrix D."/>
            <person name="Jurka J."/>
            <person name="Kapitonov V."/>
            <person name="Ovcharenko I."/>
            <person name="Putnam N.H."/>
            <person name="Shu S."/>
            <person name="Taher L."/>
            <person name="Blitz I.L."/>
            <person name="Blumberg B."/>
            <person name="Dichmann D.S."/>
            <person name="Dubchak I."/>
            <person name="Amaya E."/>
            <person name="Detter J.C."/>
            <person name="Fletcher R."/>
            <person name="Gerhard D.S."/>
            <person name="Goodstein D."/>
            <person name="Graves T."/>
            <person name="Grigoriev I.V."/>
            <person name="Grimwood J."/>
            <person name="Kawashima T."/>
            <person name="Lindquist E."/>
            <person name="Lucas S.M."/>
            <person name="Mead P.E."/>
            <person name="Mitros T."/>
            <person name="Ogino H."/>
            <person name="Ohta Y."/>
            <person name="Poliakov A.V."/>
            <person name="Pollet N."/>
            <person name="Robert J."/>
            <person name="Salamov A."/>
            <person name="Sater A.K."/>
            <person name="Schmutz J."/>
            <person name="Terry A."/>
            <person name="Vize P.D."/>
            <person name="Warren W.C."/>
            <person name="Wells D."/>
            <person name="Wills A."/>
            <person name="Wilson R.K."/>
            <person name="Zimmerman L.B."/>
            <person name="Zorn A.M."/>
            <person name="Grainger R."/>
            <person name="Grammer T."/>
            <person name="Khokha M.K."/>
            <person name="Richardson P.M."/>
            <person name="Rokhsar D.S."/>
        </authorList>
    </citation>
    <scope>NUCLEOTIDE SEQUENCE [LARGE SCALE GENOMIC DNA]</scope>
    <source>
        <strain evidence="13">Nigerian</strain>
    </source>
</reference>
<gene>
    <name evidence="13" type="primary">lars1</name>
</gene>
<dbReference type="PANTHER" id="PTHR45794:SF1">
    <property type="entry name" value="LEUCINE--TRNA LIGASE, CYTOPLASMIC"/>
    <property type="match status" value="1"/>
</dbReference>
<dbReference type="InterPro" id="IPR004493">
    <property type="entry name" value="Leu-tRNA-synth_Ia_arc/euk"/>
</dbReference>
<feature type="domain" description="Methionyl/Valyl/Leucyl/Isoleucyl-tRNA synthetase anticodon-binding" evidence="10">
    <location>
        <begin position="769"/>
        <end position="868"/>
    </location>
</feature>
<dbReference type="FunFam" id="1.10.730.10:FF:000084">
    <property type="entry name" value="Leucyl-tRNA synthetase b"/>
    <property type="match status" value="1"/>
</dbReference>
<evidence type="ECO:0000256" key="7">
    <source>
        <dbReference type="ARBA" id="ARBA00023146"/>
    </source>
</evidence>
<dbReference type="InterPro" id="IPR055416">
    <property type="entry name" value="RBD_LARS1"/>
</dbReference>
<feature type="region of interest" description="Disordered" evidence="9">
    <location>
        <begin position="110"/>
        <end position="130"/>
    </location>
</feature>
<evidence type="ECO:0000256" key="4">
    <source>
        <dbReference type="ARBA" id="ARBA00022741"/>
    </source>
</evidence>
<dbReference type="InterPro" id="IPR009008">
    <property type="entry name" value="Val/Leu/Ile-tRNA-synth_edit"/>
</dbReference>
<proteinExistence type="inferred from homology"/>
<dbReference type="GO" id="GO:0002161">
    <property type="term" value="F:aminoacyl-tRNA deacylase activity"/>
    <property type="evidence" value="ECO:0007669"/>
    <property type="project" value="InterPro"/>
</dbReference>
<dbReference type="InterPro" id="IPR054509">
    <property type="entry name" value="LARS1_ULD"/>
</dbReference>
<evidence type="ECO:0000259" key="10">
    <source>
        <dbReference type="Pfam" id="PF08264"/>
    </source>
</evidence>
<dbReference type="PROSITE" id="PS00178">
    <property type="entry name" value="AA_TRNA_LIGASE_I"/>
    <property type="match status" value="1"/>
</dbReference>
<sequence>MYCIVLNIFNSMQPSTKCMGPLCRYICLLPRIFVNMSKLHKGKYLVTFPYPYMNGRLHLGHTFSLSKCEVSACISTKRLRKSYVTNPVTTHLQACADKLKRETELFGYPPQFPEEEEEEEETSAKKEDEVIIKDKAKGKKSKAAAKSGSSKYQWGIMKSLGLSDEEIIRFSEAEHWLDYFPPLAVEDLKSMGLKVDWRRSFITTDVNPFYDSFVKWQFLTLKERNRIKFGKRYTIYSPRDGQPCMDHDRQTGEGVGPQEYTLIKMKVLEPIPTKLSGLKGRNVFLVAATLRPETMFGQTNCWLRPDMPYIAFETANGDIFICTQRAARNMSYQGFTKDNGVVPVVKELMGEDLLGAALSAPLTSYKVIYALPMLTIKEDKGTGVVTSVPSDAPDDIAALRDLKKKQALRQKYGIKDEMVLPFEPVPIIDIPGYGNLSAPMVCDELKIQSQNDREKLTEAKEKVYLKGFYEGVMIVPGYEGQKVQDVKKPIQKLMIEKGEAMIYMEPEKQVMSRSADECVVALCDQWYLDYGEANWKTQTTECLKSLETFCEETRRNFEASLGWLQEHACSRTYGLGSRLPWDEQWLIESLSDSTIYMAYYTVCHLLQGKELSGQGASPLGIRPEQMTKEVWDYIFFKKAPFPKTTIQKEKLEKLKQEFEFWYPVDLRVSGKDLVPNHLSYFLYNHVAMWPEDRCVLHYLKYNFLSVEKFSADGMRLALADAGDTVEDANFVEAMADAGILRLYTWVEWVKEMLANFDSLRSGTSHTFNDRVFASEINAGIVKTEQNYEKMMFKEALKTGFFEFQAAKDKYRELAIEGMHRDLVFKFIETQTLLLAPICPHLCEHIWSLLGKTDSLMKASWPVTGPVDEVLIRSSQYLTETAHDLRLRLKNYMAPAKGKKVDKQPPQKPSHCTIYVAKNYPPWQHKTLLTLRKHYEANAGQLPDNKVIATELNALPELKKYMKRVMPFVAMIKENLEKKGLRVLDLELEFDEQTVLLENIVYLTNSLELDQIEVKFASDADDKVKEDCCPGKPFSVFRTEPGVPVFLVNPQPANGHFSTKIAIREGDSRESIIRRLMKTDRGIKDVTKVKLMRYDDPVLGPRRVPVLGKEEVGKSVISPKAAFHIDLNEKKVHIADNGLKTDIGDTLVYVVE</sequence>
<dbReference type="InterPro" id="IPR014729">
    <property type="entry name" value="Rossmann-like_a/b/a_fold"/>
</dbReference>
<dbReference type="Pfam" id="PF24810">
    <property type="entry name" value="RBD_LARS1"/>
    <property type="match status" value="1"/>
</dbReference>
<keyword evidence="3" id="KW-0436">Ligase</keyword>
<evidence type="ECO:0000313" key="13">
    <source>
        <dbReference type="Ensembl" id="ENSXETP00000084198"/>
    </source>
</evidence>
<dbReference type="SUPFAM" id="SSF50677">
    <property type="entry name" value="ValRS/IleRS/LeuRS editing domain"/>
    <property type="match status" value="1"/>
</dbReference>
<feature type="domain" description="Leucine--tRNA ligase ubiquitin-like" evidence="11">
    <location>
        <begin position="1038"/>
        <end position="1150"/>
    </location>
</feature>
<evidence type="ECO:0000256" key="8">
    <source>
        <dbReference type="ARBA" id="ARBA00030520"/>
    </source>
</evidence>
<keyword evidence="7" id="KW-0030">Aminoacyl-tRNA synthetase</keyword>
<dbReference type="Xenbase" id="XB-GENE-972511">
    <property type="gene designation" value="lars1"/>
</dbReference>
<dbReference type="SUPFAM" id="SSF47323">
    <property type="entry name" value="Anticodon-binding domain of a subclass of class I aminoacyl-tRNA synthetases"/>
    <property type="match status" value="1"/>
</dbReference>
<evidence type="ECO:0000256" key="6">
    <source>
        <dbReference type="ARBA" id="ARBA00022917"/>
    </source>
</evidence>
<dbReference type="Gene3D" id="3.40.50.620">
    <property type="entry name" value="HUPs"/>
    <property type="match status" value="1"/>
</dbReference>
<evidence type="ECO:0000256" key="3">
    <source>
        <dbReference type="ARBA" id="ARBA00022598"/>
    </source>
</evidence>
<dbReference type="EC" id="6.1.1.4" evidence="2"/>
<evidence type="ECO:0000256" key="5">
    <source>
        <dbReference type="ARBA" id="ARBA00022840"/>
    </source>
</evidence>
<keyword evidence="6" id="KW-0648">Protein biosynthesis</keyword>
<organism evidence="13">
    <name type="scientific">Xenopus tropicalis</name>
    <name type="common">Western clawed frog</name>
    <name type="synonym">Silurana tropicalis</name>
    <dbReference type="NCBI Taxonomy" id="8364"/>
    <lineage>
        <taxon>Eukaryota</taxon>
        <taxon>Metazoa</taxon>
        <taxon>Chordata</taxon>
        <taxon>Craniata</taxon>
        <taxon>Vertebrata</taxon>
        <taxon>Euteleostomi</taxon>
        <taxon>Amphibia</taxon>
        <taxon>Batrachia</taxon>
        <taxon>Anura</taxon>
        <taxon>Pipoidea</taxon>
        <taxon>Pipidae</taxon>
        <taxon>Xenopodinae</taxon>
        <taxon>Xenopus</taxon>
        <taxon>Silurana</taxon>
    </lineage>
</organism>